<proteinExistence type="inferred from homology"/>
<sequence length="481" mass="53212">MTITVVMGSQFGDEGKGKLTDILAPKAQLCARAAGGHNAGHQIVANGVSYSFHLLPSGLINPSCMNLIGADVVFYAPSFFKELQELEDKGLKGVRNKIVVSDRCHIVLDLHVAVDGLEEVELGARQIGTTRRGIGPTYSCKHARNGIRLAEIFDPELFERKLRQLEQGYRKRFGDLLVYDVDDELKRFETYRADLAKYTVDSTSLMYQAQQDKKSILIEGANAFAKCQANEQSIMVGPGIVVSQGPGFSPQARCSFKFVFYKWKSGLRPFRDGCMPPGVQALMLDITHGGYPFVTSSSTTIAGIINGLSLNPRALTEVIGVVKAYTTRVGAGAFKTEDTGEVGTKLQEIGHEWGTSTGRRRRCGWLDLVIVRYSNSVNYYDSINLTKLDVLDTFETIKVAVAYKLDGEELSSYPADLDALERAEVVYKEFPGWQESTTNCRTWHDLPQKAKNYVEFIETFVGVNVKWIGTGPDREATITRG</sequence>
<comment type="subcellular location">
    <subcellularLocation>
        <location evidence="10">Cytoplasm</location>
    </subcellularLocation>
</comment>
<dbReference type="PANTHER" id="PTHR11846">
    <property type="entry name" value="ADENYLOSUCCINATE SYNTHETASE"/>
    <property type="match status" value="1"/>
</dbReference>
<dbReference type="GO" id="GO:0000287">
    <property type="term" value="F:magnesium ion binding"/>
    <property type="evidence" value="ECO:0007669"/>
    <property type="project" value="UniProtKB-UniRule"/>
</dbReference>
<accession>A0AAJ0CSJ3</accession>
<dbReference type="HAMAP" id="MF_00011">
    <property type="entry name" value="Adenylosucc_synth"/>
    <property type="match status" value="1"/>
</dbReference>
<dbReference type="GO" id="GO:0044208">
    <property type="term" value="P:'de novo' AMP biosynthetic process"/>
    <property type="evidence" value="ECO:0007669"/>
    <property type="project" value="UniProtKB-UniRule"/>
</dbReference>
<keyword evidence="7 10" id="KW-0658">Purine biosynthesis</keyword>
<feature type="active site" description="Proton donor" evidence="10">
    <location>
        <position position="41"/>
    </location>
</feature>
<feature type="binding site" evidence="10">
    <location>
        <begin position="355"/>
        <end position="361"/>
    </location>
    <ligand>
        <name>substrate</name>
    </ligand>
</feature>
<dbReference type="GO" id="GO:0004019">
    <property type="term" value="F:adenylosuccinate synthase activity"/>
    <property type="evidence" value="ECO:0007669"/>
    <property type="project" value="UniProtKB-UniRule"/>
</dbReference>
<dbReference type="EC" id="6.3.4.4" evidence="10 12"/>
<comment type="catalytic activity">
    <reaction evidence="10 12">
        <text>IMP + L-aspartate + GTP = N(6)-(1,2-dicarboxyethyl)-AMP + GDP + phosphate + 2 H(+)</text>
        <dbReference type="Rhea" id="RHEA:15753"/>
        <dbReference type="ChEBI" id="CHEBI:15378"/>
        <dbReference type="ChEBI" id="CHEBI:29991"/>
        <dbReference type="ChEBI" id="CHEBI:37565"/>
        <dbReference type="ChEBI" id="CHEBI:43474"/>
        <dbReference type="ChEBI" id="CHEBI:57567"/>
        <dbReference type="ChEBI" id="CHEBI:58053"/>
        <dbReference type="ChEBI" id="CHEBI:58189"/>
        <dbReference type="EC" id="6.3.4.4"/>
    </reaction>
</comment>
<comment type="function">
    <text evidence="10">Plays an important role in the de novo pathway and in the salvage pathway of purine nucleotide biosynthesis. Catalyzes the first commited step in the biosynthesis of AMP from IMP.</text>
</comment>
<evidence type="ECO:0000256" key="1">
    <source>
        <dbReference type="ARBA" id="ARBA00003779"/>
    </source>
</evidence>
<evidence type="ECO:0000256" key="11">
    <source>
        <dbReference type="PROSITE-ProRule" id="PRU10134"/>
    </source>
</evidence>
<name>A0AAJ0CSJ3_9HYPO</name>
<evidence type="ECO:0000256" key="7">
    <source>
        <dbReference type="ARBA" id="ARBA00022755"/>
    </source>
</evidence>
<protein>
    <recommendedName>
        <fullName evidence="10 12">Adenylosuccinate synthetase</fullName>
        <shortName evidence="10">AMPSase</shortName>
        <shortName evidence="10">AdSS</shortName>
        <ecNumber evidence="10 12">6.3.4.4</ecNumber>
    </recommendedName>
    <alternativeName>
        <fullName evidence="10">IMP--aspartate ligase</fullName>
    </alternativeName>
</protein>
<comment type="cofactor">
    <cofactor evidence="10">
        <name>Mg(2+)</name>
        <dbReference type="ChEBI" id="CHEBI:18420"/>
    </cofactor>
    <text evidence="10">Binds 1 Mg(2+) ion per subunit.</text>
</comment>
<evidence type="ECO:0000256" key="5">
    <source>
        <dbReference type="ARBA" id="ARBA00022723"/>
    </source>
</evidence>
<dbReference type="PROSITE" id="PS01266">
    <property type="entry name" value="ADENYLOSUCCIN_SYN_1"/>
    <property type="match status" value="1"/>
</dbReference>
<dbReference type="Gene3D" id="3.90.170.10">
    <property type="entry name" value="Adenylosuccinate Synthetase, subunit A, domain 3"/>
    <property type="match status" value="1"/>
</dbReference>
<feature type="binding site" evidence="10">
    <location>
        <begin position="12"/>
        <end position="18"/>
    </location>
    <ligand>
        <name>GTP</name>
        <dbReference type="ChEBI" id="CHEBI:37565"/>
    </ligand>
</feature>
<keyword evidence="8 10" id="KW-0460">Magnesium</keyword>
<comment type="subunit">
    <text evidence="2 10">Homodimer.</text>
</comment>
<evidence type="ECO:0000256" key="12">
    <source>
        <dbReference type="RuleBase" id="RU000520"/>
    </source>
</evidence>
<keyword evidence="5 10" id="KW-0479">Metal-binding</keyword>
<comment type="pathway">
    <text evidence="10 12">Purine metabolism; AMP biosynthesis via de novo pathway; AMP from IMP: step 1/2.</text>
</comment>
<dbReference type="InterPro" id="IPR001114">
    <property type="entry name" value="Adenylosuccinate_synthetase"/>
</dbReference>
<comment type="function">
    <text evidence="1">Plays an important role in the de novo pathway and in the salvage pathway of purine nucleotide biosynthesis. Catalyzes the first committed step in the biosynthesis of AMP from IMP.</text>
</comment>
<evidence type="ECO:0000256" key="2">
    <source>
        <dbReference type="ARBA" id="ARBA00011738"/>
    </source>
</evidence>
<dbReference type="GO" id="GO:0046040">
    <property type="term" value="P:IMP metabolic process"/>
    <property type="evidence" value="ECO:0007669"/>
    <property type="project" value="TreeGrafter"/>
</dbReference>
<dbReference type="InterPro" id="IPR042110">
    <property type="entry name" value="Adenylosuccinate_synth_dom2"/>
</dbReference>
<dbReference type="InterPro" id="IPR018220">
    <property type="entry name" value="Adenylosuccin_syn_GTP-bd"/>
</dbReference>
<keyword evidence="6 10" id="KW-0547">Nucleotide-binding</keyword>
<organism evidence="13 14">
    <name type="scientific">Conoideocrella luteorostrata</name>
    <dbReference type="NCBI Taxonomy" id="1105319"/>
    <lineage>
        <taxon>Eukaryota</taxon>
        <taxon>Fungi</taxon>
        <taxon>Dikarya</taxon>
        <taxon>Ascomycota</taxon>
        <taxon>Pezizomycotina</taxon>
        <taxon>Sordariomycetes</taxon>
        <taxon>Hypocreomycetidae</taxon>
        <taxon>Hypocreales</taxon>
        <taxon>Clavicipitaceae</taxon>
        <taxon>Conoideocrella</taxon>
    </lineage>
</organism>
<dbReference type="FunFam" id="1.10.300.10:FF:000001">
    <property type="entry name" value="Adenylosuccinate synthetase"/>
    <property type="match status" value="1"/>
</dbReference>
<evidence type="ECO:0000313" key="13">
    <source>
        <dbReference type="EMBL" id="KAK2603989.1"/>
    </source>
</evidence>
<dbReference type="GO" id="GO:0005737">
    <property type="term" value="C:cytoplasm"/>
    <property type="evidence" value="ECO:0007669"/>
    <property type="project" value="UniProtKB-SubCell"/>
</dbReference>
<feature type="binding site" evidence="10">
    <location>
        <position position="130"/>
    </location>
    <ligand>
        <name>IMP</name>
        <dbReference type="ChEBI" id="CHEBI:58053"/>
    </ligand>
</feature>
<evidence type="ECO:0000313" key="14">
    <source>
        <dbReference type="Proteomes" id="UP001251528"/>
    </source>
</evidence>
<dbReference type="PROSITE" id="PS00513">
    <property type="entry name" value="ADENYLOSUCCIN_SYN_2"/>
    <property type="match status" value="1"/>
</dbReference>
<comment type="function">
    <text evidence="12">Plays an important role in the de novo pathway of purine nucleotide biosynthesis.</text>
</comment>
<dbReference type="InterPro" id="IPR033128">
    <property type="entry name" value="Adenylosuccin_syn_Lys_AS"/>
</dbReference>
<feature type="binding site" evidence="10">
    <location>
        <begin position="38"/>
        <end position="41"/>
    </location>
    <ligand>
        <name>IMP</name>
        <dbReference type="ChEBI" id="CHEBI:58053"/>
    </ligand>
</feature>
<dbReference type="Pfam" id="PF00709">
    <property type="entry name" value="Adenylsucc_synt"/>
    <property type="match status" value="2"/>
</dbReference>
<comment type="similarity">
    <text evidence="10 12">Belongs to the adenylosuccinate synthetase family.</text>
</comment>
<feature type="binding site" evidence="10">
    <location>
        <position position="295"/>
    </location>
    <ligand>
        <name>IMP</name>
        <dbReference type="ChEBI" id="CHEBI:58053"/>
    </ligand>
</feature>
<dbReference type="EMBL" id="JASWJB010000052">
    <property type="protein sequence ID" value="KAK2603989.1"/>
    <property type="molecule type" value="Genomic_DNA"/>
</dbReference>
<dbReference type="AlphaFoldDB" id="A0AAJ0CSJ3"/>
<evidence type="ECO:0000256" key="9">
    <source>
        <dbReference type="ARBA" id="ARBA00023134"/>
    </source>
</evidence>
<reference evidence="13" key="1">
    <citation type="submission" date="2023-06" db="EMBL/GenBank/DDBJ databases">
        <title>Conoideocrella luteorostrata (Hypocreales: Clavicipitaceae), a potential biocontrol fungus for elongate hemlock scale in United States Christmas tree production areas.</title>
        <authorList>
            <person name="Barrett H."/>
            <person name="Lovett B."/>
            <person name="Macias A.M."/>
            <person name="Stajich J.E."/>
            <person name="Kasson M.T."/>
        </authorList>
    </citation>
    <scope>NUCLEOTIDE SEQUENCE</scope>
    <source>
        <strain evidence="13">ARSEF 14590</strain>
    </source>
</reference>
<keyword evidence="14" id="KW-1185">Reference proteome</keyword>
<dbReference type="SMART" id="SM00788">
    <property type="entry name" value="Adenylsucc_synt"/>
    <property type="match status" value="1"/>
</dbReference>
<keyword evidence="9 10" id="KW-0342">GTP-binding</keyword>
<evidence type="ECO:0000256" key="4">
    <source>
        <dbReference type="ARBA" id="ARBA00022598"/>
    </source>
</evidence>
<dbReference type="FunFam" id="3.90.170.10:FF:000001">
    <property type="entry name" value="Adenylosuccinate synthetase"/>
    <property type="match status" value="1"/>
</dbReference>
<keyword evidence="3 10" id="KW-0963">Cytoplasm</keyword>
<dbReference type="CDD" id="cd03108">
    <property type="entry name" value="AdSS"/>
    <property type="match status" value="1"/>
</dbReference>
<dbReference type="InterPro" id="IPR027417">
    <property type="entry name" value="P-loop_NTPase"/>
</dbReference>
<dbReference type="GO" id="GO:0005525">
    <property type="term" value="F:GTP binding"/>
    <property type="evidence" value="ECO:0007669"/>
    <property type="project" value="UniProtKB-UniRule"/>
</dbReference>
<feature type="binding site" evidence="10">
    <location>
        <position position="361"/>
    </location>
    <ligand>
        <name>GTP</name>
        <dbReference type="ChEBI" id="CHEBI:37565"/>
    </ligand>
</feature>
<feature type="active site" description="Proton acceptor" evidence="10">
    <location>
        <position position="13"/>
    </location>
</feature>
<comment type="caution">
    <text evidence="10">Lacks conserved residue(s) required for the propagation of feature annotation.</text>
</comment>
<keyword evidence="4 10" id="KW-0436">Ligase</keyword>
<evidence type="ECO:0000256" key="3">
    <source>
        <dbReference type="ARBA" id="ARBA00022490"/>
    </source>
</evidence>
<feature type="binding site" evidence="10">
    <location>
        <position position="359"/>
    </location>
    <ligand>
        <name>IMP</name>
        <dbReference type="ChEBI" id="CHEBI:58053"/>
    </ligand>
</feature>
<feature type="binding site" evidence="10">
    <location>
        <begin position="13"/>
        <end position="16"/>
    </location>
    <ligand>
        <name>IMP</name>
        <dbReference type="ChEBI" id="CHEBI:58053"/>
    </ligand>
</feature>
<evidence type="ECO:0000256" key="6">
    <source>
        <dbReference type="ARBA" id="ARBA00022741"/>
    </source>
</evidence>
<feature type="active site" evidence="11">
    <location>
        <position position="141"/>
    </location>
</feature>
<dbReference type="PANTHER" id="PTHR11846:SF0">
    <property type="entry name" value="ADENYLOSUCCINATE SYNTHETASE"/>
    <property type="match status" value="1"/>
</dbReference>
<dbReference type="SUPFAM" id="SSF52540">
    <property type="entry name" value="P-loop containing nucleoside triphosphate hydrolases"/>
    <property type="match status" value="2"/>
</dbReference>
<dbReference type="InterPro" id="IPR042111">
    <property type="entry name" value="Adenylosuccinate_synth_dom3"/>
</dbReference>
<dbReference type="Proteomes" id="UP001251528">
    <property type="component" value="Unassembled WGS sequence"/>
</dbReference>
<feature type="binding site" evidence="10">
    <location>
        <position position="13"/>
    </location>
    <ligand>
        <name>Mg(2+)</name>
        <dbReference type="ChEBI" id="CHEBI:18420"/>
    </ligand>
</feature>
<dbReference type="InterPro" id="IPR042109">
    <property type="entry name" value="Adenylosuccinate_synth_dom1"/>
</dbReference>
<dbReference type="Gene3D" id="3.40.440.10">
    <property type="entry name" value="Adenylosuccinate Synthetase, subunit A, domain 1"/>
    <property type="match status" value="2"/>
</dbReference>
<feature type="binding site" evidence="10">
    <location>
        <position position="280"/>
    </location>
    <ligand>
        <name>IMP</name>
        <dbReference type="ChEBI" id="CHEBI:58053"/>
    </ligand>
</feature>
<feature type="binding site" evidence="10">
    <location>
        <begin position="387"/>
        <end position="389"/>
    </location>
    <ligand>
        <name>GTP</name>
        <dbReference type="ChEBI" id="CHEBI:37565"/>
    </ligand>
</feature>
<comment type="caution">
    <text evidence="13">The sequence shown here is derived from an EMBL/GenBank/DDBJ whole genome shotgun (WGS) entry which is preliminary data.</text>
</comment>
<evidence type="ECO:0000256" key="10">
    <source>
        <dbReference type="HAMAP-Rule" id="MF_03125"/>
    </source>
</evidence>
<gene>
    <name evidence="13" type="primary">ADE12_1</name>
    <name evidence="13" type="ORF">QQS21_003825</name>
</gene>
<dbReference type="Gene3D" id="1.10.300.10">
    <property type="entry name" value="Adenylosuccinate Synthetase, subunit A, domain 2"/>
    <property type="match status" value="1"/>
</dbReference>
<evidence type="ECO:0000256" key="8">
    <source>
        <dbReference type="ARBA" id="ARBA00022842"/>
    </source>
</evidence>
<feature type="binding site" evidence="10">
    <location>
        <begin position="469"/>
        <end position="471"/>
    </location>
    <ligand>
        <name>GTP</name>
        <dbReference type="ChEBI" id="CHEBI:37565"/>
    </ligand>
</feature>
<feature type="binding site" evidence="10">
    <location>
        <position position="40"/>
    </location>
    <ligand>
        <name>Mg(2+)</name>
        <dbReference type="ChEBI" id="CHEBI:18420"/>
    </ligand>
</feature>
<feature type="binding site" evidence="10">
    <location>
        <position position="144"/>
    </location>
    <ligand>
        <name>IMP</name>
        <dbReference type="ChEBI" id="CHEBI:58053"/>
        <note>ligand shared between dimeric partners</note>
    </ligand>
</feature>